<proteinExistence type="predicted"/>
<evidence type="ECO:0000313" key="1">
    <source>
        <dbReference type="EMBL" id="KAF6021143.1"/>
    </source>
</evidence>
<sequence>MYLLYTILQCTIPSVGINSLKNYSVNFKQGRSNIVNTNSCVFHVTEILLAVHVMELAILTRHFIENG</sequence>
<dbReference type="Proteomes" id="UP000593567">
    <property type="component" value="Unassembled WGS sequence"/>
</dbReference>
<evidence type="ECO:0000313" key="2">
    <source>
        <dbReference type="Proteomes" id="UP000593567"/>
    </source>
</evidence>
<reference evidence="1" key="1">
    <citation type="submission" date="2020-06" db="EMBL/GenBank/DDBJ databases">
        <title>Draft genome of Bugula neritina, a colonial animal packing powerful symbionts and potential medicines.</title>
        <authorList>
            <person name="Rayko M."/>
        </authorList>
    </citation>
    <scope>NUCLEOTIDE SEQUENCE [LARGE SCALE GENOMIC DNA]</scope>
    <source>
        <strain evidence="1">Kwan_BN1</strain>
    </source>
</reference>
<dbReference type="EMBL" id="VXIV02003114">
    <property type="protein sequence ID" value="KAF6021143.1"/>
    <property type="molecule type" value="Genomic_DNA"/>
</dbReference>
<dbReference type="AlphaFoldDB" id="A0A7J7J4X3"/>
<protein>
    <submittedName>
        <fullName evidence="1">Uncharacterized protein</fullName>
    </submittedName>
</protein>
<comment type="caution">
    <text evidence="1">The sequence shown here is derived from an EMBL/GenBank/DDBJ whole genome shotgun (WGS) entry which is preliminary data.</text>
</comment>
<accession>A0A7J7J4X3</accession>
<keyword evidence="2" id="KW-1185">Reference proteome</keyword>
<organism evidence="1 2">
    <name type="scientific">Bugula neritina</name>
    <name type="common">Brown bryozoan</name>
    <name type="synonym">Sertularia neritina</name>
    <dbReference type="NCBI Taxonomy" id="10212"/>
    <lineage>
        <taxon>Eukaryota</taxon>
        <taxon>Metazoa</taxon>
        <taxon>Spiralia</taxon>
        <taxon>Lophotrochozoa</taxon>
        <taxon>Bryozoa</taxon>
        <taxon>Gymnolaemata</taxon>
        <taxon>Cheilostomatida</taxon>
        <taxon>Flustrina</taxon>
        <taxon>Buguloidea</taxon>
        <taxon>Bugulidae</taxon>
        <taxon>Bugula</taxon>
    </lineage>
</organism>
<gene>
    <name evidence="1" type="ORF">EB796_020543</name>
</gene>
<name>A0A7J7J4X3_BUGNE</name>